<sequence>MCRLDVQELDWKCGHKTYLFWDEIRLCVDALLNDSVCSQVERRVVWTDKVTIECLQCIGEPESSSDNDSDWSHITHDRSYHEETVDLIDWSNLDWLTEDAPEMMGGATPTITGASSAQDMVRAVTASLSQSEAIYQANLDITRAPLKSTSISTEAPDSFDAQAGGTRTETECLLSTANTSDTNLTNSEINHLLGRSLQDAEGSTLAIIDDIINSVDIAQLYRSSLADIMALKDDATLSSSSLGSVDIKSAGVVPAAADQVATDASEEIQIEDAQGDETDVDAECLESTDGIADDAEAEAESVESAHQDRHSAMDESSDIVDDWEWEDDEMDTSEAAEDVVPRDEFSVMLKTPDLLIMLKSGGFHVRFGSQKAPRSSRVHKPRKNHHKVAGSGHKGSQKRSFHFHFGFKSHTDKMCHKVLGIMKYTCCGMESEHCGGIVPCADALRPGAGGRLCSPIGSQIAKTEYMTTPCFKCNIKRLFYS</sequence>
<evidence type="ECO:0000313" key="3">
    <source>
        <dbReference type="Proteomes" id="UP000016923"/>
    </source>
</evidence>
<reference evidence="2 3" key="1">
    <citation type="journal article" date="2013" name="BMC Genomics">
        <title>The genome and transcriptome of the pine saprophyte Ophiostoma piceae, and a comparison with the bark beetle-associated pine pathogen Grosmannia clavigera.</title>
        <authorList>
            <person name="Haridas S."/>
            <person name="Wang Y."/>
            <person name="Lim L."/>
            <person name="Massoumi Alamouti S."/>
            <person name="Jackman S."/>
            <person name="Docking R."/>
            <person name="Robertson G."/>
            <person name="Birol I."/>
            <person name="Bohlmann J."/>
            <person name="Breuil C."/>
        </authorList>
    </citation>
    <scope>NUCLEOTIDE SEQUENCE [LARGE SCALE GENOMIC DNA]</scope>
    <source>
        <strain evidence="2 3">UAMH 11346</strain>
    </source>
</reference>
<protein>
    <submittedName>
        <fullName evidence="2">Uncharacterized protein</fullName>
    </submittedName>
</protein>
<feature type="compositionally biased region" description="Basic and acidic residues" evidence="1">
    <location>
        <begin position="303"/>
        <end position="313"/>
    </location>
</feature>
<dbReference type="VEuPathDB" id="FungiDB:F503_01887"/>
<dbReference type="HOGENOM" id="CLU_567526_0_0_1"/>
<evidence type="ECO:0000256" key="1">
    <source>
        <dbReference type="SAM" id="MobiDB-lite"/>
    </source>
</evidence>
<proteinExistence type="predicted"/>
<feature type="compositionally biased region" description="Basic residues" evidence="1">
    <location>
        <begin position="374"/>
        <end position="388"/>
    </location>
</feature>
<gene>
    <name evidence="2" type="ORF">F503_01887</name>
</gene>
<feature type="region of interest" description="Disordered" evidence="1">
    <location>
        <begin position="294"/>
        <end position="317"/>
    </location>
</feature>
<dbReference type="Proteomes" id="UP000016923">
    <property type="component" value="Unassembled WGS sequence"/>
</dbReference>
<organism evidence="2 3">
    <name type="scientific">Ophiostoma piceae (strain UAMH 11346)</name>
    <name type="common">Sap stain fungus</name>
    <dbReference type="NCBI Taxonomy" id="1262450"/>
    <lineage>
        <taxon>Eukaryota</taxon>
        <taxon>Fungi</taxon>
        <taxon>Dikarya</taxon>
        <taxon>Ascomycota</taxon>
        <taxon>Pezizomycotina</taxon>
        <taxon>Sordariomycetes</taxon>
        <taxon>Sordariomycetidae</taxon>
        <taxon>Ophiostomatales</taxon>
        <taxon>Ophiostomataceae</taxon>
        <taxon>Ophiostoma</taxon>
    </lineage>
</organism>
<dbReference type="AlphaFoldDB" id="S3BQL6"/>
<evidence type="ECO:0000313" key="2">
    <source>
        <dbReference type="EMBL" id="EPE03629.1"/>
    </source>
</evidence>
<dbReference type="EMBL" id="KE148166">
    <property type="protein sequence ID" value="EPE03629.1"/>
    <property type="molecule type" value="Genomic_DNA"/>
</dbReference>
<accession>S3BQL6</accession>
<keyword evidence="3" id="KW-1185">Reference proteome</keyword>
<name>S3BQL6_OPHP1</name>
<feature type="region of interest" description="Disordered" evidence="1">
    <location>
        <begin position="368"/>
        <end position="397"/>
    </location>
</feature>